<organism evidence="3 4">
    <name type="scientific">Tritrichomonas foetus</name>
    <dbReference type="NCBI Taxonomy" id="1144522"/>
    <lineage>
        <taxon>Eukaryota</taxon>
        <taxon>Metamonada</taxon>
        <taxon>Parabasalia</taxon>
        <taxon>Tritrichomonadida</taxon>
        <taxon>Tritrichomonadidae</taxon>
        <taxon>Tritrichomonas</taxon>
    </lineage>
</organism>
<evidence type="ECO:0000313" key="3">
    <source>
        <dbReference type="EMBL" id="OHT09613.1"/>
    </source>
</evidence>
<evidence type="ECO:0000256" key="1">
    <source>
        <dbReference type="SAM" id="Coils"/>
    </source>
</evidence>
<dbReference type="GeneID" id="94836657"/>
<dbReference type="Proteomes" id="UP000179807">
    <property type="component" value="Unassembled WGS sequence"/>
</dbReference>
<gene>
    <name evidence="3" type="ORF">TRFO_21408</name>
</gene>
<feature type="coiled-coil region" evidence="1">
    <location>
        <begin position="60"/>
        <end position="94"/>
    </location>
</feature>
<keyword evidence="1" id="KW-0175">Coiled coil</keyword>
<proteinExistence type="predicted"/>
<dbReference type="AlphaFoldDB" id="A0A1J4KJT4"/>
<feature type="compositionally biased region" description="Polar residues" evidence="2">
    <location>
        <begin position="1"/>
        <end position="11"/>
    </location>
</feature>
<dbReference type="VEuPathDB" id="TrichDB:TRFO_21408"/>
<sequence length="277" mass="32328">MSENQAQNFYSPSKLIPPKSNRPVHDNSPITPKQMEATIAKHKQIIAKYKESQEALLAYREKTLQSIEKYKQNLEQEKEKTDNLMKTIEQKNEASLNLVAEENKRKLQELSQMPLINVEVLRIIKNILPKLREQLNTIREAFVHNNKQFMDDFYSVKSSVRRINFVVAHQDSKTRVSDVKNYIGFLQKAIEEKFKRINKAVNCVNYQRPTQLTLSSSSVSYDKIITPPKQMISIDVQSDSPPQTQDEIIQTRRTERSSRINEFLIKFCAENAEWLNK</sequence>
<evidence type="ECO:0000313" key="4">
    <source>
        <dbReference type="Proteomes" id="UP000179807"/>
    </source>
</evidence>
<comment type="caution">
    <text evidence="3">The sequence shown here is derived from an EMBL/GenBank/DDBJ whole genome shotgun (WGS) entry which is preliminary data.</text>
</comment>
<keyword evidence="4" id="KW-1185">Reference proteome</keyword>
<protein>
    <submittedName>
        <fullName evidence="3">Uncharacterized protein</fullName>
    </submittedName>
</protein>
<feature type="region of interest" description="Disordered" evidence="2">
    <location>
        <begin position="1"/>
        <end position="30"/>
    </location>
</feature>
<evidence type="ECO:0000256" key="2">
    <source>
        <dbReference type="SAM" id="MobiDB-lite"/>
    </source>
</evidence>
<dbReference type="RefSeq" id="XP_068362749.1">
    <property type="nucleotide sequence ID" value="XM_068501953.1"/>
</dbReference>
<name>A0A1J4KJT4_9EUKA</name>
<accession>A0A1J4KJT4</accession>
<dbReference type="EMBL" id="MLAK01000634">
    <property type="protein sequence ID" value="OHT09613.1"/>
    <property type="molecule type" value="Genomic_DNA"/>
</dbReference>
<reference evidence="3" key="1">
    <citation type="submission" date="2016-10" db="EMBL/GenBank/DDBJ databases">
        <authorList>
            <person name="Benchimol M."/>
            <person name="Almeida L.G."/>
            <person name="Vasconcelos A.T."/>
            <person name="Perreira-Neves A."/>
            <person name="Rosa I.A."/>
            <person name="Tasca T."/>
            <person name="Bogo M.R."/>
            <person name="de Souza W."/>
        </authorList>
    </citation>
    <scope>NUCLEOTIDE SEQUENCE [LARGE SCALE GENOMIC DNA]</scope>
    <source>
        <strain evidence="3">K</strain>
    </source>
</reference>